<evidence type="ECO:0000256" key="1">
    <source>
        <dbReference type="ARBA" id="ARBA00004926"/>
    </source>
</evidence>
<feature type="domain" description="Glucose-6-phosphate isomerase prokaryote" evidence="7">
    <location>
        <begin position="15"/>
        <end position="181"/>
    </location>
</feature>
<comment type="catalytic activity">
    <reaction evidence="6">
        <text>alpha-D-glucose 6-phosphate = beta-D-fructose 6-phosphate</text>
        <dbReference type="Rhea" id="RHEA:11816"/>
        <dbReference type="ChEBI" id="CHEBI:57634"/>
        <dbReference type="ChEBI" id="CHEBI:58225"/>
        <dbReference type="EC" id="5.3.1.9"/>
    </reaction>
</comment>
<accession>E1RFN4</accession>
<dbReference type="Pfam" id="PF06560">
    <property type="entry name" value="GPI"/>
    <property type="match status" value="1"/>
</dbReference>
<evidence type="ECO:0000313" key="9">
    <source>
        <dbReference type="Proteomes" id="UP000006565"/>
    </source>
</evidence>
<dbReference type="eggNOG" id="arCOG02602">
    <property type="taxonomic scope" value="Archaea"/>
</dbReference>
<dbReference type="STRING" id="679926.Mpet_2595"/>
<gene>
    <name evidence="8" type="ordered locus">Mpet_2595</name>
</gene>
<evidence type="ECO:0000256" key="2">
    <source>
        <dbReference type="ARBA" id="ARBA00006542"/>
    </source>
</evidence>
<proteinExistence type="inferred from homology"/>
<name>E1RFN4_METP4</name>
<dbReference type="HOGENOM" id="CLU_090970_0_0_2"/>
<keyword evidence="9" id="KW-1185">Reference proteome</keyword>
<dbReference type="EMBL" id="CP002117">
    <property type="protein sequence ID" value="ADN37338.1"/>
    <property type="molecule type" value="Genomic_DNA"/>
</dbReference>
<protein>
    <recommendedName>
        <fullName evidence="3">glucose-6-phosphate isomerase</fullName>
        <ecNumber evidence="3">5.3.1.9</ecNumber>
    </recommendedName>
</protein>
<dbReference type="GO" id="GO:0006096">
    <property type="term" value="P:glycolytic process"/>
    <property type="evidence" value="ECO:0007669"/>
    <property type="project" value="UniProtKB-UniPathway"/>
</dbReference>
<evidence type="ECO:0000256" key="6">
    <source>
        <dbReference type="ARBA" id="ARBA00029321"/>
    </source>
</evidence>
<evidence type="ECO:0000256" key="4">
    <source>
        <dbReference type="ARBA" id="ARBA00022432"/>
    </source>
</evidence>
<organism evidence="8 9">
    <name type="scientific">Methanolacinia petrolearia (strain DSM 11571 / OCM 486 / SEBR 4847)</name>
    <name type="common">Methanoplanus petrolearius</name>
    <dbReference type="NCBI Taxonomy" id="679926"/>
    <lineage>
        <taxon>Archaea</taxon>
        <taxon>Methanobacteriati</taxon>
        <taxon>Methanobacteriota</taxon>
        <taxon>Stenosarchaea group</taxon>
        <taxon>Methanomicrobia</taxon>
        <taxon>Methanomicrobiales</taxon>
        <taxon>Methanomicrobiaceae</taxon>
        <taxon>Methanolacinia</taxon>
    </lineage>
</organism>
<dbReference type="RefSeq" id="WP_013330511.1">
    <property type="nucleotide sequence ID" value="NC_014507.1"/>
</dbReference>
<dbReference type="KEGG" id="mpi:Mpet_2595"/>
<dbReference type="UniPathway" id="UPA00109">
    <property type="reaction ID" value="UER00181"/>
</dbReference>
<dbReference type="AlphaFoldDB" id="E1RFN4"/>
<dbReference type="GeneID" id="9745088"/>
<comment type="pathway">
    <text evidence="1">Carbohydrate degradation; glycolysis; D-glyceraldehyde 3-phosphate and glycerone phosphate from D-glucose: step 2/4.</text>
</comment>
<dbReference type="GO" id="GO:0005737">
    <property type="term" value="C:cytoplasm"/>
    <property type="evidence" value="ECO:0007669"/>
    <property type="project" value="InterPro"/>
</dbReference>
<evidence type="ECO:0000259" key="7">
    <source>
        <dbReference type="Pfam" id="PF06560"/>
    </source>
</evidence>
<keyword evidence="5" id="KW-0324">Glycolysis</keyword>
<keyword evidence="4" id="KW-0312">Gluconeogenesis</keyword>
<evidence type="ECO:0000313" key="8">
    <source>
        <dbReference type="EMBL" id="ADN37338.1"/>
    </source>
</evidence>
<dbReference type="InterPro" id="IPR011051">
    <property type="entry name" value="RmlC_Cupin_sf"/>
</dbReference>
<dbReference type="GO" id="GO:0004347">
    <property type="term" value="F:glucose-6-phosphate isomerase activity"/>
    <property type="evidence" value="ECO:0007669"/>
    <property type="project" value="UniProtKB-EC"/>
</dbReference>
<evidence type="ECO:0000256" key="5">
    <source>
        <dbReference type="ARBA" id="ARBA00023152"/>
    </source>
</evidence>
<dbReference type="OrthoDB" id="49661at2157"/>
<dbReference type="Proteomes" id="UP000006565">
    <property type="component" value="Chromosome"/>
</dbReference>
<comment type="similarity">
    <text evidence="2">Belongs to the archaeal-type GPI family.</text>
</comment>
<dbReference type="GO" id="GO:0006094">
    <property type="term" value="P:gluconeogenesis"/>
    <property type="evidence" value="ECO:0007669"/>
    <property type="project" value="UniProtKB-KW"/>
</dbReference>
<dbReference type="SUPFAM" id="SSF51182">
    <property type="entry name" value="RmlC-like cupins"/>
    <property type="match status" value="1"/>
</dbReference>
<dbReference type="CDD" id="cd02218">
    <property type="entry name" value="cupin_PGI"/>
    <property type="match status" value="1"/>
</dbReference>
<evidence type="ECO:0000256" key="3">
    <source>
        <dbReference type="ARBA" id="ARBA00011952"/>
    </source>
</evidence>
<dbReference type="InterPro" id="IPR014710">
    <property type="entry name" value="RmlC-like_jellyroll"/>
</dbReference>
<reference evidence="8 9" key="1">
    <citation type="journal article" date="2010" name="Stand. Genomic Sci.">
        <title>Complete genome sequence of Methanoplanus petrolearius type strain (SEBR 4847).</title>
        <authorList>
            <person name="Brambilla E."/>
            <person name="Djao O.D."/>
            <person name="Daligault H."/>
            <person name="Lapidus A."/>
            <person name="Lucas S."/>
            <person name="Hammon N."/>
            <person name="Nolan M."/>
            <person name="Tice H."/>
            <person name="Cheng J.F."/>
            <person name="Han C."/>
            <person name="Tapia R."/>
            <person name="Goodwin L."/>
            <person name="Pitluck S."/>
            <person name="Liolios K."/>
            <person name="Ivanova N."/>
            <person name="Mavromatis K."/>
            <person name="Mikhailova N."/>
            <person name="Pati A."/>
            <person name="Chen A."/>
            <person name="Palaniappan K."/>
            <person name="Land M."/>
            <person name="Hauser L."/>
            <person name="Chang Y.J."/>
            <person name="Jeffries C.D."/>
            <person name="Rohde M."/>
            <person name="Spring S."/>
            <person name="Sikorski J."/>
            <person name="Goker M."/>
            <person name="Woyke T."/>
            <person name="Bristow J."/>
            <person name="Eisen J.A."/>
            <person name="Markowitz V."/>
            <person name="Hugenholtz P."/>
            <person name="Kyrpides N.C."/>
            <person name="Klenk H.P."/>
        </authorList>
    </citation>
    <scope>NUCLEOTIDE SEQUENCE [LARGE SCALE GENOMIC DNA]</scope>
    <source>
        <strain evidence="9">DSM 11571 / OCM 486 / SEBR 4847</strain>
    </source>
</reference>
<keyword evidence="8" id="KW-0413">Isomerase</keyword>
<sequence length="232" mass="25955">MNKFWEGCLPAPAIRTINDMQPVLAVPGAYPNNNLYFMYRDLSKSDSDKKWLSAHLLRFDLTRIPPGTISGEFAKTKGHYHPEAPDGRGYPELYQVIHGSAHYLLQKEDLSDIVAIEAGEGDVVLIPPGYGHVTINPSSEELLMSNIVSDAFSSIYGHYEEKQGATYYEFEKEGWRANPSYGDINKIRVVKPKDLNCIGIPAKTSIYDLVGDDEKLAFLNKPSLLDDFDITP</sequence>
<dbReference type="EC" id="5.3.1.9" evidence="3"/>
<dbReference type="Gene3D" id="2.60.120.10">
    <property type="entry name" value="Jelly Rolls"/>
    <property type="match status" value="1"/>
</dbReference>
<dbReference type="InterPro" id="IPR010551">
    <property type="entry name" value="G6P_isomerase_prok"/>
</dbReference>